<evidence type="ECO:0000256" key="3">
    <source>
        <dbReference type="SAM" id="Coils"/>
    </source>
</evidence>
<comment type="similarity">
    <text evidence="1">Belongs to the Skp family.</text>
</comment>
<proteinExistence type="inferred from homology"/>
<protein>
    <submittedName>
        <fullName evidence="5">OmpH family outer membrane protein</fullName>
    </submittedName>
</protein>
<accession>A0A7T5VD07</accession>
<dbReference type="GO" id="GO:0005829">
    <property type="term" value="C:cytosol"/>
    <property type="evidence" value="ECO:0007669"/>
    <property type="project" value="TreeGrafter"/>
</dbReference>
<dbReference type="SUPFAM" id="SSF111384">
    <property type="entry name" value="OmpH-like"/>
    <property type="match status" value="1"/>
</dbReference>
<dbReference type="Pfam" id="PF03938">
    <property type="entry name" value="OmpH"/>
    <property type="match status" value="1"/>
</dbReference>
<dbReference type="EMBL" id="CP054140">
    <property type="protein sequence ID" value="QQG65567.1"/>
    <property type="molecule type" value="Genomic_DNA"/>
</dbReference>
<dbReference type="PANTHER" id="PTHR35089:SF1">
    <property type="entry name" value="CHAPERONE PROTEIN SKP"/>
    <property type="match status" value="1"/>
</dbReference>
<feature type="signal peptide" evidence="4">
    <location>
        <begin position="1"/>
        <end position="28"/>
    </location>
</feature>
<dbReference type="InterPro" id="IPR005632">
    <property type="entry name" value="Chaperone_Skp"/>
</dbReference>
<keyword evidence="3" id="KW-0175">Coiled coil</keyword>
<gene>
    <name evidence="5" type="ORF">HP555_06655</name>
</gene>
<evidence type="ECO:0000256" key="4">
    <source>
        <dbReference type="SAM" id="SignalP"/>
    </source>
</evidence>
<dbReference type="GO" id="GO:0050821">
    <property type="term" value="P:protein stabilization"/>
    <property type="evidence" value="ECO:0007669"/>
    <property type="project" value="TreeGrafter"/>
</dbReference>
<evidence type="ECO:0000313" key="5">
    <source>
        <dbReference type="EMBL" id="QQG65567.1"/>
    </source>
</evidence>
<sequence length="176" mass="19626">MSIMKSLCGWVGSLLIMAALVFNGQAAAADTKIAVIDMKQVLSTSTAGKRVEGIIKQKRDSLQRSFKKEEDELIALQQEMEKKGSAWSDKVKQEKFGAFQQKRRDFAVKQEEAGQELQRLREQHVNPILKKLEEVVSQVAAKGGYAVVLPRNVVLYSSDSIDISNTVISELNKVMK</sequence>
<reference evidence="5 6" key="1">
    <citation type="submission" date="2020-05" db="EMBL/GenBank/DDBJ databases">
        <title>Complete genome of Desulfobulbus oligotrophicus.</title>
        <authorList>
            <person name="Podar M."/>
        </authorList>
    </citation>
    <scope>NUCLEOTIDE SEQUENCE [LARGE SCALE GENOMIC DNA]</scope>
    <source>
        <strain evidence="5 6">Prop6</strain>
    </source>
</reference>
<dbReference type="PANTHER" id="PTHR35089">
    <property type="entry name" value="CHAPERONE PROTEIN SKP"/>
    <property type="match status" value="1"/>
</dbReference>
<evidence type="ECO:0000256" key="1">
    <source>
        <dbReference type="ARBA" id="ARBA00009091"/>
    </source>
</evidence>
<evidence type="ECO:0000256" key="2">
    <source>
        <dbReference type="ARBA" id="ARBA00022729"/>
    </source>
</evidence>
<name>A0A7T5VD07_9BACT</name>
<feature type="chain" id="PRO_5032764361" evidence="4">
    <location>
        <begin position="29"/>
        <end position="176"/>
    </location>
</feature>
<dbReference type="Proteomes" id="UP000596092">
    <property type="component" value="Chromosome"/>
</dbReference>
<keyword evidence="6" id="KW-1185">Reference proteome</keyword>
<dbReference type="InterPro" id="IPR024930">
    <property type="entry name" value="Skp_dom_sf"/>
</dbReference>
<feature type="coiled-coil region" evidence="3">
    <location>
        <begin position="59"/>
        <end position="86"/>
    </location>
</feature>
<dbReference type="KEGG" id="dog:HP555_06655"/>
<dbReference type="Gene3D" id="3.30.910.20">
    <property type="entry name" value="Skp domain"/>
    <property type="match status" value="1"/>
</dbReference>
<dbReference type="AlphaFoldDB" id="A0A7T5VD07"/>
<evidence type="ECO:0000313" key="6">
    <source>
        <dbReference type="Proteomes" id="UP000596092"/>
    </source>
</evidence>
<organism evidence="5 6">
    <name type="scientific">Desulfobulbus oligotrophicus</name>
    <dbReference type="NCBI Taxonomy" id="1909699"/>
    <lineage>
        <taxon>Bacteria</taxon>
        <taxon>Pseudomonadati</taxon>
        <taxon>Thermodesulfobacteriota</taxon>
        <taxon>Desulfobulbia</taxon>
        <taxon>Desulfobulbales</taxon>
        <taxon>Desulfobulbaceae</taxon>
        <taxon>Desulfobulbus</taxon>
    </lineage>
</organism>
<keyword evidence="2 4" id="KW-0732">Signal</keyword>
<dbReference type="SMART" id="SM00935">
    <property type="entry name" value="OmpH"/>
    <property type="match status" value="1"/>
</dbReference>
<dbReference type="GO" id="GO:0051082">
    <property type="term" value="F:unfolded protein binding"/>
    <property type="evidence" value="ECO:0007669"/>
    <property type="project" value="InterPro"/>
</dbReference>